<feature type="domain" description="DRBM" evidence="4">
    <location>
        <begin position="201"/>
        <end position="269"/>
    </location>
</feature>
<evidence type="ECO:0000256" key="3">
    <source>
        <dbReference type="PROSITE-ProRule" id="PRU00266"/>
    </source>
</evidence>
<evidence type="ECO:0000259" key="4">
    <source>
        <dbReference type="PROSITE" id="PS50137"/>
    </source>
</evidence>
<dbReference type="PROSITE" id="PS50137">
    <property type="entry name" value="DS_RBD"/>
    <property type="match status" value="2"/>
</dbReference>
<dbReference type="SMART" id="SM00358">
    <property type="entry name" value="DSRM"/>
    <property type="match status" value="2"/>
</dbReference>
<dbReference type="EMBL" id="CM003379">
    <property type="protein sequence ID" value="KOM51442.1"/>
    <property type="molecule type" value="Genomic_DNA"/>
</dbReference>
<dbReference type="InterPro" id="IPR014720">
    <property type="entry name" value="dsRBD_dom"/>
</dbReference>
<accession>A0A0L9V992</accession>
<sequence length="334" mass="37182">MYYSMRIFLFLCVKVKMYKTKLQELCHKRKWGLPRYSALKDGPDHIPSFKASVHVNGVIFTSSSASSSLKEAKNKAAMVAFLSFCSGSSTQTSEPDTKEQIRAVKPQGSSIPAQSSVVIDDMDCIHKIQLQNNARMNNLDSPVFACKTEELPPANDFKATLLVDGHSIESPSVANTIKETERASDLMSLSPDIFEKGDSDSFKTSIMKLTEKEGFHKPTYKTMQAGCPYMPTFFSTLEVEGVEFHGKGCRSKREAEEDAAKIAYIALKKCGLSMYAVFLPSPIEHKAVQSILSLDIVKCIQNLKLEDLNDTLYENVKVANEEEQKSSFLQSPDK</sequence>
<keyword evidence="2 3" id="KW-0694">RNA-binding</keyword>
<dbReference type="Gramene" id="KOM51442">
    <property type="protein sequence ID" value="KOM51442"/>
    <property type="gene ID" value="LR48_Vigan09g010100"/>
</dbReference>
<dbReference type="SUPFAM" id="SSF54768">
    <property type="entry name" value="dsRNA-binding domain-like"/>
    <property type="match status" value="2"/>
</dbReference>
<name>A0A0L9V992_PHAAN</name>
<dbReference type="GO" id="GO:0003723">
    <property type="term" value="F:RNA binding"/>
    <property type="evidence" value="ECO:0007669"/>
    <property type="project" value="UniProtKB-UniRule"/>
</dbReference>
<dbReference type="Proteomes" id="UP000053144">
    <property type="component" value="Chromosome 9"/>
</dbReference>
<evidence type="ECO:0000313" key="6">
    <source>
        <dbReference type="Proteomes" id="UP000053144"/>
    </source>
</evidence>
<evidence type="ECO:0000313" key="5">
    <source>
        <dbReference type="EMBL" id="KOM51442.1"/>
    </source>
</evidence>
<protein>
    <recommendedName>
        <fullName evidence="4">DRBM domain-containing protein</fullName>
    </recommendedName>
</protein>
<keyword evidence="1" id="KW-0677">Repeat</keyword>
<dbReference type="PANTHER" id="PTHR46031">
    <property type="match status" value="1"/>
</dbReference>
<proteinExistence type="predicted"/>
<dbReference type="PANTHER" id="PTHR46031:SF31">
    <property type="entry name" value="DOUBLE-STRANDED RNA-BINDING PROTEIN 1-LIKE"/>
    <property type="match status" value="1"/>
</dbReference>
<reference evidence="6" key="1">
    <citation type="journal article" date="2015" name="Proc. Natl. Acad. Sci. U.S.A.">
        <title>Genome sequencing of adzuki bean (Vigna angularis) provides insight into high starch and low fat accumulation and domestication.</title>
        <authorList>
            <person name="Yang K."/>
            <person name="Tian Z."/>
            <person name="Chen C."/>
            <person name="Luo L."/>
            <person name="Zhao B."/>
            <person name="Wang Z."/>
            <person name="Yu L."/>
            <person name="Li Y."/>
            <person name="Sun Y."/>
            <person name="Li W."/>
            <person name="Chen Y."/>
            <person name="Li Y."/>
            <person name="Zhang Y."/>
            <person name="Ai D."/>
            <person name="Zhao J."/>
            <person name="Shang C."/>
            <person name="Ma Y."/>
            <person name="Wu B."/>
            <person name="Wang M."/>
            <person name="Gao L."/>
            <person name="Sun D."/>
            <person name="Zhang P."/>
            <person name="Guo F."/>
            <person name="Wang W."/>
            <person name="Li Y."/>
            <person name="Wang J."/>
            <person name="Varshney R.K."/>
            <person name="Wang J."/>
            <person name="Ling H.Q."/>
            <person name="Wan P."/>
        </authorList>
    </citation>
    <scope>NUCLEOTIDE SEQUENCE</scope>
    <source>
        <strain evidence="6">cv. Jingnong 6</strain>
    </source>
</reference>
<gene>
    <name evidence="5" type="ORF">LR48_Vigan09g010100</name>
</gene>
<dbReference type="Gene3D" id="3.30.160.20">
    <property type="match status" value="3"/>
</dbReference>
<dbReference type="Pfam" id="PF00035">
    <property type="entry name" value="dsrm"/>
    <property type="match status" value="2"/>
</dbReference>
<feature type="domain" description="DRBM" evidence="4">
    <location>
        <begin position="17"/>
        <end position="86"/>
    </location>
</feature>
<organism evidence="5 6">
    <name type="scientific">Phaseolus angularis</name>
    <name type="common">Azuki bean</name>
    <name type="synonym">Vigna angularis</name>
    <dbReference type="NCBI Taxonomy" id="3914"/>
    <lineage>
        <taxon>Eukaryota</taxon>
        <taxon>Viridiplantae</taxon>
        <taxon>Streptophyta</taxon>
        <taxon>Embryophyta</taxon>
        <taxon>Tracheophyta</taxon>
        <taxon>Spermatophyta</taxon>
        <taxon>Magnoliopsida</taxon>
        <taxon>eudicotyledons</taxon>
        <taxon>Gunneridae</taxon>
        <taxon>Pentapetalae</taxon>
        <taxon>rosids</taxon>
        <taxon>fabids</taxon>
        <taxon>Fabales</taxon>
        <taxon>Fabaceae</taxon>
        <taxon>Papilionoideae</taxon>
        <taxon>50 kb inversion clade</taxon>
        <taxon>NPAAA clade</taxon>
        <taxon>indigoferoid/millettioid clade</taxon>
        <taxon>Phaseoleae</taxon>
        <taxon>Vigna</taxon>
    </lineage>
</organism>
<evidence type="ECO:0000256" key="2">
    <source>
        <dbReference type="ARBA" id="ARBA00022884"/>
    </source>
</evidence>
<evidence type="ECO:0000256" key="1">
    <source>
        <dbReference type="ARBA" id="ARBA00022737"/>
    </source>
</evidence>
<dbReference type="AlphaFoldDB" id="A0A0L9V992"/>
<dbReference type="OMA" id="ELCHKRK"/>